<feature type="region of interest" description="Disordered" evidence="9">
    <location>
        <begin position="188"/>
        <end position="214"/>
    </location>
</feature>
<keyword evidence="4" id="KW-0653">Protein transport</keyword>
<dbReference type="PANTHER" id="PTHR34949:SF3">
    <property type="entry name" value="OS08G0244100 PROTEIN"/>
    <property type="match status" value="1"/>
</dbReference>
<dbReference type="GO" id="GO:0016020">
    <property type="term" value="C:membrane"/>
    <property type="evidence" value="ECO:0007669"/>
    <property type="project" value="InterPro"/>
</dbReference>
<evidence type="ECO:0000259" key="11">
    <source>
        <dbReference type="Pfam" id="PF09177"/>
    </source>
</evidence>
<protein>
    <recommendedName>
        <fullName evidence="11">Syntaxin 6/10/61 N-terminal domain-containing protein</fullName>
    </recommendedName>
</protein>
<dbReference type="PANTHER" id="PTHR34949">
    <property type="entry name" value="OS05G0443700 PROTEIN"/>
    <property type="match status" value="1"/>
</dbReference>
<gene>
    <name evidence="12" type="ORF">LLUT_LOCUS31415</name>
</gene>
<feature type="transmembrane region" description="Helical" evidence="10">
    <location>
        <begin position="290"/>
        <end position="309"/>
    </location>
</feature>
<evidence type="ECO:0000256" key="10">
    <source>
        <dbReference type="SAM" id="Phobius"/>
    </source>
</evidence>
<evidence type="ECO:0000256" key="9">
    <source>
        <dbReference type="SAM" id="MobiDB-lite"/>
    </source>
</evidence>
<dbReference type="GO" id="GO:0015031">
    <property type="term" value="P:protein transport"/>
    <property type="evidence" value="ECO:0007669"/>
    <property type="project" value="UniProtKB-KW"/>
</dbReference>
<keyword evidence="2" id="KW-0813">Transport</keyword>
<keyword evidence="13" id="KW-1185">Reference proteome</keyword>
<keyword evidence="5 10" id="KW-1133">Transmembrane helix</keyword>
<dbReference type="InterPro" id="IPR015260">
    <property type="entry name" value="Syntaxin-6/10/61_N"/>
</dbReference>
<evidence type="ECO:0000256" key="4">
    <source>
        <dbReference type="ARBA" id="ARBA00022927"/>
    </source>
</evidence>
<dbReference type="SUPFAM" id="SSF47661">
    <property type="entry name" value="t-snare proteins"/>
    <property type="match status" value="1"/>
</dbReference>
<keyword evidence="3 10" id="KW-0812">Transmembrane</keyword>
<name>A0AAV1YBK5_LUPLU</name>
<evidence type="ECO:0000313" key="12">
    <source>
        <dbReference type="EMBL" id="CAL0330355.1"/>
    </source>
</evidence>
<dbReference type="FunFam" id="1.20.58.90:FF:000004">
    <property type="entry name" value="Syntaxin 10"/>
    <property type="match status" value="1"/>
</dbReference>
<evidence type="ECO:0000256" key="2">
    <source>
        <dbReference type="ARBA" id="ARBA00022448"/>
    </source>
</evidence>
<dbReference type="GO" id="GO:0048193">
    <property type="term" value="P:Golgi vesicle transport"/>
    <property type="evidence" value="ECO:0007669"/>
    <property type="project" value="InterPro"/>
</dbReference>
<evidence type="ECO:0000256" key="5">
    <source>
        <dbReference type="ARBA" id="ARBA00022989"/>
    </source>
</evidence>
<dbReference type="GO" id="GO:0005794">
    <property type="term" value="C:Golgi apparatus"/>
    <property type="evidence" value="ECO:0007669"/>
    <property type="project" value="UniProtKB-SubCell"/>
</dbReference>
<dbReference type="InterPro" id="IPR010989">
    <property type="entry name" value="SNARE"/>
</dbReference>
<proteinExistence type="inferred from homology"/>
<sequence>MNFISLYLSRMESAYRAWSRERRERSASGGLTELCRELQTALGTAKWQLEEFEKEVRLSYRHHGDDNTAARHRQFISAIQSQISQVEEALREPLTAEGKQPLQWVNLNEEERDDLAAFLSGGTCPVKQNSKDECIEIIPSFKKINPFFKSSAPEKLINKKDKSVNVNAACNRDVSTNEKDKDRVIETKADSASRNSNEVVSQTDRTSTTRKTWSPPNYSSLKIIIAGKDEQINKPTRTLDATHKEKGSRSFFWKQKCEEYPQATRGVCMYNQRFGRFGLLNRQLQIHLHLRYRCSVQIILTLMWTIFIIGKTFNFLLLMEFWPLGILSVSNLSPIYVYFILILMSQVKKIKSKCWCYY</sequence>
<dbReference type="Gene3D" id="1.20.58.90">
    <property type="match status" value="1"/>
</dbReference>
<feature type="domain" description="Syntaxin 6/10/61 N-terminal" evidence="11">
    <location>
        <begin position="8"/>
        <end position="87"/>
    </location>
</feature>
<evidence type="ECO:0000256" key="7">
    <source>
        <dbReference type="ARBA" id="ARBA00023136"/>
    </source>
</evidence>
<comment type="similarity">
    <text evidence="1">Belongs to the syntaxin family.</text>
</comment>
<dbReference type="EMBL" id="CAXHTB010000022">
    <property type="protein sequence ID" value="CAL0330355.1"/>
    <property type="molecule type" value="Genomic_DNA"/>
</dbReference>
<evidence type="ECO:0000256" key="8">
    <source>
        <dbReference type="ARBA" id="ARBA00037801"/>
    </source>
</evidence>
<dbReference type="AlphaFoldDB" id="A0AAV1YBK5"/>
<evidence type="ECO:0000256" key="1">
    <source>
        <dbReference type="ARBA" id="ARBA00009063"/>
    </source>
</evidence>
<dbReference type="Pfam" id="PF09177">
    <property type="entry name" value="STX6_10_61_N"/>
    <property type="match status" value="1"/>
</dbReference>
<organism evidence="12 13">
    <name type="scientific">Lupinus luteus</name>
    <name type="common">European yellow lupine</name>
    <dbReference type="NCBI Taxonomy" id="3873"/>
    <lineage>
        <taxon>Eukaryota</taxon>
        <taxon>Viridiplantae</taxon>
        <taxon>Streptophyta</taxon>
        <taxon>Embryophyta</taxon>
        <taxon>Tracheophyta</taxon>
        <taxon>Spermatophyta</taxon>
        <taxon>Magnoliopsida</taxon>
        <taxon>eudicotyledons</taxon>
        <taxon>Gunneridae</taxon>
        <taxon>Pentapetalae</taxon>
        <taxon>rosids</taxon>
        <taxon>fabids</taxon>
        <taxon>Fabales</taxon>
        <taxon>Fabaceae</taxon>
        <taxon>Papilionoideae</taxon>
        <taxon>50 kb inversion clade</taxon>
        <taxon>genistoids sensu lato</taxon>
        <taxon>core genistoids</taxon>
        <taxon>Genisteae</taxon>
        <taxon>Lupinus</taxon>
    </lineage>
</organism>
<evidence type="ECO:0000313" key="13">
    <source>
        <dbReference type="Proteomes" id="UP001497480"/>
    </source>
</evidence>
<reference evidence="12 13" key="1">
    <citation type="submission" date="2024-03" db="EMBL/GenBank/DDBJ databases">
        <authorList>
            <person name="Martinez-Hernandez J."/>
        </authorList>
    </citation>
    <scope>NUCLEOTIDE SEQUENCE [LARGE SCALE GENOMIC DNA]</scope>
</reference>
<accession>A0AAV1YBK5</accession>
<feature type="compositionally biased region" description="Polar residues" evidence="9">
    <location>
        <begin position="192"/>
        <end position="214"/>
    </location>
</feature>
<comment type="subcellular location">
    <subcellularLocation>
        <location evidence="8">Golgi apparatus</location>
        <location evidence="8">trans-Golgi network membrane</location>
        <topology evidence="8">Single-pass type IV membrane protein</topology>
    </subcellularLocation>
</comment>
<keyword evidence="6" id="KW-0333">Golgi apparatus</keyword>
<evidence type="ECO:0000256" key="6">
    <source>
        <dbReference type="ARBA" id="ARBA00023034"/>
    </source>
</evidence>
<dbReference type="CDD" id="cd21442">
    <property type="entry name" value="SNARE_NTD_STX6-like"/>
    <property type="match status" value="1"/>
</dbReference>
<keyword evidence="7 10" id="KW-0472">Membrane</keyword>
<feature type="transmembrane region" description="Helical" evidence="10">
    <location>
        <begin position="321"/>
        <end position="343"/>
    </location>
</feature>
<evidence type="ECO:0000256" key="3">
    <source>
        <dbReference type="ARBA" id="ARBA00022692"/>
    </source>
</evidence>
<comment type="caution">
    <text evidence="12">The sequence shown here is derived from an EMBL/GenBank/DDBJ whole genome shotgun (WGS) entry which is preliminary data.</text>
</comment>
<dbReference type="Proteomes" id="UP001497480">
    <property type="component" value="Unassembled WGS sequence"/>
</dbReference>